<dbReference type="EMBL" id="FQXB01000001">
    <property type="protein sequence ID" value="SHG73169.1"/>
    <property type="molecule type" value="Genomic_DNA"/>
</dbReference>
<reference evidence="1 2" key="1">
    <citation type="submission" date="2016-11" db="EMBL/GenBank/DDBJ databases">
        <authorList>
            <person name="Jaros S."/>
            <person name="Januszkiewicz K."/>
            <person name="Wedrychowicz H."/>
        </authorList>
    </citation>
    <scope>NUCLEOTIDE SEQUENCE [LARGE SCALE GENOMIC DNA]</scope>
    <source>
        <strain evidence="1 2">DSM 28715</strain>
    </source>
</reference>
<evidence type="ECO:0000313" key="2">
    <source>
        <dbReference type="Proteomes" id="UP000184074"/>
    </source>
</evidence>
<gene>
    <name evidence="1" type="ORF">SAMN05444003_0676</name>
</gene>
<dbReference type="OrthoDB" id="7775067at2"/>
<accession>A0A1M5M868</accession>
<dbReference type="STRING" id="1508389.SAMN05444003_0676"/>
<proteinExistence type="predicted"/>
<dbReference type="Proteomes" id="UP000184074">
    <property type="component" value="Unassembled WGS sequence"/>
</dbReference>
<dbReference type="RefSeq" id="WP_131802757.1">
    <property type="nucleotide sequence ID" value="NZ_FQXB01000001.1"/>
</dbReference>
<evidence type="ECO:0000313" key="1">
    <source>
        <dbReference type="EMBL" id="SHG73169.1"/>
    </source>
</evidence>
<organism evidence="1 2">
    <name type="scientific">Cognatiyoonia sediminum</name>
    <dbReference type="NCBI Taxonomy" id="1508389"/>
    <lineage>
        <taxon>Bacteria</taxon>
        <taxon>Pseudomonadati</taxon>
        <taxon>Pseudomonadota</taxon>
        <taxon>Alphaproteobacteria</taxon>
        <taxon>Rhodobacterales</taxon>
        <taxon>Paracoccaceae</taxon>
        <taxon>Cognatiyoonia</taxon>
    </lineage>
</organism>
<sequence>MIKNPKLISKAEFTVDMIETLQQYFEAYEVDGVVEVEVTSEGLWLPNPETGGRQFLGRAKLEQQVQHPRQ</sequence>
<protein>
    <submittedName>
        <fullName evidence="1">Uncharacterized protein</fullName>
    </submittedName>
</protein>
<keyword evidence="2" id="KW-1185">Reference proteome</keyword>
<dbReference type="AlphaFoldDB" id="A0A1M5M868"/>
<name>A0A1M5M868_9RHOB</name>